<dbReference type="EMBL" id="FNBP01000010">
    <property type="protein sequence ID" value="SDG67370.1"/>
    <property type="molecule type" value="Genomic_DNA"/>
</dbReference>
<dbReference type="Pfam" id="PF01740">
    <property type="entry name" value="STAS"/>
    <property type="match status" value="1"/>
</dbReference>
<comment type="similarity">
    <text evidence="1 2">Belongs to the anti-sigma-factor antagonist family.</text>
</comment>
<evidence type="ECO:0000313" key="5">
    <source>
        <dbReference type="Proteomes" id="UP000199399"/>
    </source>
</evidence>
<dbReference type="InterPro" id="IPR002645">
    <property type="entry name" value="STAS_dom"/>
</dbReference>
<evidence type="ECO:0000313" key="4">
    <source>
        <dbReference type="EMBL" id="SDG67370.1"/>
    </source>
</evidence>
<sequence length="112" mass="12080">MEVSAKTEDRFCVVSVLHERIDAAAALEFKEAMRQTTADAPGVVILDLHRVDFIDSSGLGAIVATMKHLTPQRALVLAGLTPAVEKVFKLTRMDSVFSVFGTLDAALTAHRA</sequence>
<protein>
    <recommendedName>
        <fullName evidence="2">Anti-sigma factor antagonist</fullName>
    </recommendedName>
</protein>
<dbReference type="NCBIfam" id="TIGR00377">
    <property type="entry name" value="ant_ant_sig"/>
    <property type="match status" value="1"/>
</dbReference>
<dbReference type="SUPFAM" id="SSF52091">
    <property type="entry name" value="SpoIIaa-like"/>
    <property type="match status" value="1"/>
</dbReference>
<dbReference type="AlphaFoldDB" id="A0A1G7W8B7"/>
<organism evidence="4 5">
    <name type="scientific">Sulfitobacter delicatus</name>
    <dbReference type="NCBI Taxonomy" id="218672"/>
    <lineage>
        <taxon>Bacteria</taxon>
        <taxon>Pseudomonadati</taxon>
        <taxon>Pseudomonadota</taxon>
        <taxon>Alphaproteobacteria</taxon>
        <taxon>Rhodobacterales</taxon>
        <taxon>Roseobacteraceae</taxon>
        <taxon>Sulfitobacter</taxon>
    </lineage>
</organism>
<evidence type="ECO:0000256" key="2">
    <source>
        <dbReference type="RuleBase" id="RU003749"/>
    </source>
</evidence>
<evidence type="ECO:0000256" key="1">
    <source>
        <dbReference type="ARBA" id="ARBA00009013"/>
    </source>
</evidence>
<dbReference type="PROSITE" id="PS50801">
    <property type="entry name" value="STAS"/>
    <property type="match status" value="1"/>
</dbReference>
<keyword evidence="5" id="KW-1185">Reference proteome</keyword>
<dbReference type="OrthoDB" id="9796076at2"/>
<gene>
    <name evidence="4" type="ORF">SAMN04489759_11071</name>
</gene>
<dbReference type="CDD" id="cd07043">
    <property type="entry name" value="STAS_anti-anti-sigma_factors"/>
    <property type="match status" value="1"/>
</dbReference>
<dbReference type="Proteomes" id="UP000199399">
    <property type="component" value="Unassembled WGS sequence"/>
</dbReference>
<dbReference type="GO" id="GO:0043856">
    <property type="term" value="F:anti-sigma factor antagonist activity"/>
    <property type="evidence" value="ECO:0007669"/>
    <property type="project" value="InterPro"/>
</dbReference>
<proteinExistence type="inferred from homology"/>
<name>A0A1G7W8B7_9RHOB</name>
<dbReference type="InterPro" id="IPR003658">
    <property type="entry name" value="Anti-sigma_ant"/>
</dbReference>
<reference evidence="5" key="1">
    <citation type="submission" date="2016-10" db="EMBL/GenBank/DDBJ databases">
        <authorList>
            <person name="Varghese N."/>
            <person name="Submissions S."/>
        </authorList>
    </citation>
    <scope>NUCLEOTIDE SEQUENCE [LARGE SCALE GENOMIC DNA]</scope>
    <source>
        <strain evidence="5">DSM 16477</strain>
    </source>
</reference>
<dbReference type="Gene3D" id="3.30.750.24">
    <property type="entry name" value="STAS domain"/>
    <property type="match status" value="1"/>
</dbReference>
<evidence type="ECO:0000259" key="3">
    <source>
        <dbReference type="PROSITE" id="PS50801"/>
    </source>
</evidence>
<dbReference type="InterPro" id="IPR036513">
    <property type="entry name" value="STAS_dom_sf"/>
</dbReference>
<accession>A0A1G7W8B7</accession>
<dbReference type="RefSeq" id="WP_093743631.1">
    <property type="nucleotide sequence ID" value="NZ_FNBP01000010.1"/>
</dbReference>
<dbReference type="STRING" id="218672.SAMN04489759_11071"/>
<dbReference type="PANTHER" id="PTHR33495:SF2">
    <property type="entry name" value="ANTI-SIGMA FACTOR ANTAGONIST TM_1081-RELATED"/>
    <property type="match status" value="1"/>
</dbReference>
<feature type="domain" description="STAS" evidence="3">
    <location>
        <begin position="21"/>
        <end position="110"/>
    </location>
</feature>
<dbReference type="PANTHER" id="PTHR33495">
    <property type="entry name" value="ANTI-SIGMA FACTOR ANTAGONIST TM_1081-RELATED-RELATED"/>
    <property type="match status" value="1"/>
</dbReference>